<dbReference type="SUPFAM" id="SSF51219">
    <property type="entry name" value="TRAP-like"/>
    <property type="match status" value="1"/>
</dbReference>
<organism evidence="1 2">
    <name type="scientific">Nocardia rhamnosiphila</name>
    <dbReference type="NCBI Taxonomy" id="426716"/>
    <lineage>
        <taxon>Bacteria</taxon>
        <taxon>Bacillati</taxon>
        <taxon>Actinomycetota</taxon>
        <taxon>Actinomycetes</taxon>
        <taxon>Mycobacteriales</taxon>
        <taxon>Nocardiaceae</taxon>
        <taxon>Nocardia</taxon>
    </lineage>
</organism>
<dbReference type="InterPro" id="IPR016031">
    <property type="entry name" value="Trp_RNA-bd_attenuator-like_dom"/>
</dbReference>
<evidence type="ECO:0000313" key="2">
    <source>
        <dbReference type="Proteomes" id="UP001550628"/>
    </source>
</evidence>
<keyword evidence="2" id="KW-1185">Reference proteome</keyword>
<dbReference type="Gene3D" id="3.60.160.10">
    <property type="entry name" value="Mitochondrial biogenesis AIM24"/>
    <property type="match status" value="1"/>
</dbReference>
<sequence>MSEILNPMKLGESDNVPGNSYAYCIDLNKPWFMRKGAMIAYYGQMRFQALTHGLQGQLLHMVANQFSAPLFTGDYVVAEGQGKLLIGDRGYDINSYDLDDGNLTIRAANLLAFEPGLSLNQSIVPGFLTLIGTGKFLASSNGPVIFAEPPLRVDPESLVGWADCPSPSHHYDQRWVSGYLAAGAAAFGVTSGEERQFDFTGAGTVLIQSSEKVLSDAALIRTIEGQLQSGITVPGLQRLQGVIAQQLAGQQQGY</sequence>
<dbReference type="Proteomes" id="UP001550628">
    <property type="component" value="Unassembled WGS sequence"/>
</dbReference>
<dbReference type="RefSeq" id="WP_030524554.1">
    <property type="nucleotide sequence ID" value="NZ_JBEYBD010000027.1"/>
</dbReference>
<accession>A0ABV2X0C1</accession>
<proteinExistence type="predicted"/>
<dbReference type="EMBL" id="JBEYBF010000041">
    <property type="protein sequence ID" value="MEU1956595.1"/>
    <property type="molecule type" value="Genomic_DNA"/>
</dbReference>
<dbReference type="InterPro" id="IPR036983">
    <property type="entry name" value="AIM24_sf"/>
</dbReference>
<dbReference type="InterPro" id="IPR002838">
    <property type="entry name" value="AIM24"/>
</dbReference>
<dbReference type="PANTHER" id="PTHR38074">
    <property type="entry name" value="ALTERED INHERITANCE OF MITOCHONDRIA PROTEIN 24, MITOCHONDRIAL"/>
    <property type="match status" value="1"/>
</dbReference>
<name>A0ABV2X0C1_9NOCA</name>
<protein>
    <submittedName>
        <fullName evidence="1">AIM24 family protein</fullName>
    </submittedName>
</protein>
<dbReference type="PANTHER" id="PTHR38074:SF1">
    <property type="entry name" value="ALTERED INHERITANCE OF MITOCHONDRIA PROTEIN 24, MITOCHONDRIAL"/>
    <property type="match status" value="1"/>
</dbReference>
<dbReference type="GeneID" id="96244546"/>
<gene>
    <name evidence="1" type="ORF">ABZ510_32690</name>
</gene>
<dbReference type="Pfam" id="PF01987">
    <property type="entry name" value="AIM24"/>
    <property type="match status" value="1"/>
</dbReference>
<evidence type="ECO:0000313" key="1">
    <source>
        <dbReference type="EMBL" id="MEU1956595.1"/>
    </source>
</evidence>
<comment type="caution">
    <text evidence="1">The sequence shown here is derived from an EMBL/GenBank/DDBJ whole genome shotgun (WGS) entry which is preliminary data.</text>
</comment>
<reference evidence="1 2" key="1">
    <citation type="submission" date="2024-06" db="EMBL/GenBank/DDBJ databases">
        <title>The Natural Products Discovery Center: Release of the First 8490 Sequenced Strains for Exploring Actinobacteria Biosynthetic Diversity.</title>
        <authorList>
            <person name="Kalkreuter E."/>
            <person name="Kautsar S.A."/>
            <person name="Yang D."/>
            <person name="Bader C.D."/>
            <person name="Teijaro C.N."/>
            <person name="Fluegel L."/>
            <person name="Davis C.M."/>
            <person name="Simpson J.R."/>
            <person name="Lauterbach L."/>
            <person name="Steele A.D."/>
            <person name="Gui C."/>
            <person name="Meng S."/>
            <person name="Li G."/>
            <person name="Viehrig K."/>
            <person name="Ye F."/>
            <person name="Su P."/>
            <person name="Kiefer A.F."/>
            <person name="Nichols A."/>
            <person name="Cepeda A.J."/>
            <person name="Yan W."/>
            <person name="Fan B."/>
            <person name="Jiang Y."/>
            <person name="Adhikari A."/>
            <person name="Zheng C.-J."/>
            <person name="Schuster L."/>
            <person name="Cowan T.M."/>
            <person name="Smanski M.J."/>
            <person name="Chevrette M.G."/>
            <person name="De Carvalho L.P.S."/>
            <person name="Shen B."/>
        </authorList>
    </citation>
    <scope>NUCLEOTIDE SEQUENCE [LARGE SCALE GENOMIC DNA]</scope>
    <source>
        <strain evidence="1 2">NPDC019708</strain>
    </source>
</reference>